<keyword evidence="3 8" id="KW-0813">Transport</keyword>
<evidence type="ECO:0000256" key="1">
    <source>
        <dbReference type="ARBA" id="ARBA00004651"/>
    </source>
</evidence>
<evidence type="ECO:0000256" key="7">
    <source>
        <dbReference type="ARBA" id="ARBA00023136"/>
    </source>
</evidence>
<feature type="transmembrane region" description="Helical" evidence="8">
    <location>
        <begin position="240"/>
        <end position="258"/>
    </location>
</feature>
<dbReference type="Pfam" id="PF01061">
    <property type="entry name" value="ABC2_membrane"/>
    <property type="match status" value="1"/>
</dbReference>
<evidence type="ECO:0000256" key="5">
    <source>
        <dbReference type="ARBA" id="ARBA00022692"/>
    </source>
</evidence>
<gene>
    <name evidence="10" type="primary">tagG</name>
    <name evidence="10" type="ORF">GCM10007380_37830</name>
</gene>
<name>A0A8J3ARE3_9BACI</name>
<dbReference type="PANTHER" id="PTHR30413:SF10">
    <property type="entry name" value="CAPSULE POLYSACCHARIDE EXPORT INNER-MEMBRANE PROTEIN CTRC"/>
    <property type="match status" value="1"/>
</dbReference>
<feature type="domain" description="ABC transmembrane type-2" evidence="9">
    <location>
        <begin position="35"/>
        <end position="260"/>
    </location>
</feature>
<organism evidence="10 11">
    <name type="scientific">Gottfriedia solisilvae</name>
    <dbReference type="NCBI Taxonomy" id="1516104"/>
    <lineage>
        <taxon>Bacteria</taxon>
        <taxon>Bacillati</taxon>
        <taxon>Bacillota</taxon>
        <taxon>Bacilli</taxon>
        <taxon>Bacillales</taxon>
        <taxon>Bacillaceae</taxon>
        <taxon>Gottfriedia</taxon>
    </lineage>
</organism>
<dbReference type="EMBL" id="BMHB01000003">
    <property type="protein sequence ID" value="GGI17415.1"/>
    <property type="molecule type" value="Genomic_DNA"/>
</dbReference>
<dbReference type="GO" id="GO:0140359">
    <property type="term" value="F:ABC-type transporter activity"/>
    <property type="evidence" value="ECO:0007669"/>
    <property type="project" value="InterPro"/>
</dbReference>
<feature type="transmembrane region" description="Helical" evidence="8">
    <location>
        <begin position="29"/>
        <end position="50"/>
    </location>
</feature>
<feature type="transmembrane region" description="Helical" evidence="8">
    <location>
        <begin position="114"/>
        <end position="137"/>
    </location>
</feature>
<keyword evidence="6 8" id="KW-1133">Transmembrane helix</keyword>
<keyword evidence="7 8" id="KW-0472">Membrane</keyword>
<dbReference type="InterPro" id="IPR013525">
    <property type="entry name" value="ABC2_TM"/>
</dbReference>
<reference evidence="11" key="1">
    <citation type="journal article" date="2019" name="Int. J. Syst. Evol. Microbiol.">
        <title>The Global Catalogue of Microorganisms (GCM) 10K type strain sequencing project: providing services to taxonomists for standard genome sequencing and annotation.</title>
        <authorList>
            <consortium name="The Broad Institute Genomics Platform"/>
            <consortium name="The Broad Institute Genome Sequencing Center for Infectious Disease"/>
            <person name="Wu L."/>
            <person name="Ma J."/>
        </authorList>
    </citation>
    <scope>NUCLEOTIDE SEQUENCE [LARGE SCALE GENOMIC DNA]</scope>
    <source>
        <strain evidence="11">CGMCC 1.14993</strain>
    </source>
</reference>
<feature type="transmembrane region" description="Helical" evidence="8">
    <location>
        <begin position="70"/>
        <end position="89"/>
    </location>
</feature>
<accession>A0A8J3ARE3</accession>
<comment type="similarity">
    <text evidence="2 8">Belongs to the ABC-2 integral membrane protein family.</text>
</comment>
<dbReference type="PANTHER" id="PTHR30413">
    <property type="entry name" value="INNER MEMBRANE TRANSPORT PERMEASE"/>
    <property type="match status" value="1"/>
</dbReference>
<dbReference type="AlphaFoldDB" id="A0A8J3ARE3"/>
<evidence type="ECO:0000256" key="6">
    <source>
        <dbReference type="ARBA" id="ARBA00022989"/>
    </source>
</evidence>
<dbReference type="OrthoDB" id="9794365at2"/>
<evidence type="ECO:0000313" key="10">
    <source>
        <dbReference type="EMBL" id="GGI17415.1"/>
    </source>
</evidence>
<feature type="transmembrane region" description="Helical" evidence="8">
    <location>
        <begin position="149"/>
        <end position="170"/>
    </location>
</feature>
<comment type="subcellular location">
    <subcellularLocation>
        <location evidence="1 8">Cell membrane</location>
        <topology evidence="1 8">Multi-pass membrane protein</topology>
    </subcellularLocation>
</comment>
<dbReference type="RefSeq" id="WP_088002095.1">
    <property type="nucleotide sequence ID" value="NZ_BMHB01000003.1"/>
</dbReference>
<evidence type="ECO:0000256" key="4">
    <source>
        <dbReference type="ARBA" id="ARBA00022475"/>
    </source>
</evidence>
<dbReference type="GO" id="GO:0005886">
    <property type="term" value="C:plasma membrane"/>
    <property type="evidence" value="ECO:0007669"/>
    <property type="project" value="UniProtKB-SubCell"/>
</dbReference>
<evidence type="ECO:0000259" key="9">
    <source>
        <dbReference type="PROSITE" id="PS51012"/>
    </source>
</evidence>
<comment type="caution">
    <text evidence="8">Lacks conserved residue(s) required for the propagation of feature annotation.</text>
</comment>
<sequence length="268" mass="30458">MNSLKTVFSEQFNNVYMIGRLSAYELKKLYANSFLGGIWIFLNPIIQIAVYGLTFGLGIRGGESVHGIPYFTWMVCGLIPWFFISGSIMQGSNAIYARINTVARMNFPLSITPTYVIVAQLYTHAVLMILCLAIVSLSVGISNIHLLELLYFILSSFCFLVALSFITSTLSTMMRDIHLLIQQTTRLLLYLTPVLWEPSANAPEFLLNLMKLNPFYYVVEGYRSALIYDDTSVFLSPLTLYFWGLVLVMLVLGTTLHVKFRRNFVDYL</sequence>
<keyword evidence="4 8" id="KW-1003">Cell membrane</keyword>
<comment type="caution">
    <text evidence="10">The sequence shown here is derived from an EMBL/GenBank/DDBJ whole genome shotgun (WGS) entry which is preliminary data.</text>
</comment>
<evidence type="ECO:0000256" key="3">
    <source>
        <dbReference type="ARBA" id="ARBA00022448"/>
    </source>
</evidence>
<keyword evidence="11" id="KW-1185">Reference proteome</keyword>
<dbReference type="Proteomes" id="UP000626244">
    <property type="component" value="Unassembled WGS sequence"/>
</dbReference>
<keyword evidence="5 8" id="KW-0812">Transmembrane</keyword>
<dbReference type="PROSITE" id="PS51012">
    <property type="entry name" value="ABC_TM2"/>
    <property type="match status" value="1"/>
</dbReference>
<evidence type="ECO:0000313" key="11">
    <source>
        <dbReference type="Proteomes" id="UP000626244"/>
    </source>
</evidence>
<proteinExistence type="inferred from homology"/>
<dbReference type="GO" id="GO:0015920">
    <property type="term" value="P:lipopolysaccharide transport"/>
    <property type="evidence" value="ECO:0007669"/>
    <property type="project" value="TreeGrafter"/>
</dbReference>
<protein>
    <recommendedName>
        <fullName evidence="8">Transport permease protein</fullName>
    </recommendedName>
</protein>
<evidence type="ECO:0000256" key="2">
    <source>
        <dbReference type="ARBA" id="ARBA00007783"/>
    </source>
</evidence>
<evidence type="ECO:0000256" key="8">
    <source>
        <dbReference type="RuleBase" id="RU361157"/>
    </source>
</evidence>
<dbReference type="InterPro" id="IPR047817">
    <property type="entry name" value="ABC2_TM_bact-type"/>
</dbReference>